<proteinExistence type="predicted"/>
<dbReference type="EMBL" id="AAIIMV010000006">
    <property type="protein sequence ID" value="ECE6036959.1"/>
    <property type="molecule type" value="Genomic_DNA"/>
</dbReference>
<name>A0A3Z2GL93_SALET</name>
<dbReference type="AlphaFoldDB" id="A0A3Z2GL93"/>
<reference evidence="2" key="1">
    <citation type="submission" date="2018-06" db="EMBL/GenBank/DDBJ databases">
        <authorList>
            <person name="Ashton P.M."/>
            <person name="Dallman T."/>
            <person name="Nair S."/>
            <person name="De Pinna E."/>
            <person name="Peters T."/>
            <person name="Grant K."/>
        </authorList>
    </citation>
    <scope>NUCLEOTIDE SEQUENCE</scope>
    <source>
        <strain evidence="2">127525</strain>
        <strain evidence="3">762338</strain>
        <strain evidence="1">769168</strain>
    </source>
</reference>
<organism evidence="2">
    <name type="scientific">Salmonella enterica I</name>
    <dbReference type="NCBI Taxonomy" id="59201"/>
    <lineage>
        <taxon>Bacteria</taxon>
        <taxon>Pseudomonadati</taxon>
        <taxon>Pseudomonadota</taxon>
        <taxon>Gammaproteobacteria</taxon>
        <taxon>Enterobacterales</taxon>
        <taxon>Enterobacteriaceae</taxon>
        <taxon>Salmonella</taxon>
    </lineage>
</organism>
<accession>A0A3Z2GL93</accession>
<comment type="caution">
    <text evidence="2">The sequence shown here is derived from an EMBL/GenBank/DDBJ whole genome shotgun (WGS) entry which is preliminary data.</text>
</comment>
<gene>
    <name evidence="2" type="ORF">DNU30_05615</name>
    <name evidence="3" type="ORF">FKN96_19530</name>
    <name evidence="1" type="ORF">FMV10_19510</name>
</gene>
<sequence>MQHSTENETIFLGNLWIDKKIPPLEYCSFERASRLLECEIDDLLHLYEIGAFNIAFKADGLAVRFNVNFLNKNQKVEIDLIHPVLTNQSLEMEFSTIWYDLKDDSFEHFENGLQIIGFACGIWYADDMISDIKNGLAIDPDYEFRLKPVKIRDNVLMATASYEGNKVIDIPFEDLLIMRRDLELIWKSVKTGIPMPSLLTKRISSEPKIPKRLNNTAEHHAKNREGLLNAAIYILAKYPSECRGERKEISPEKWTNAIIKHLGELPPIFITNEQEILRKLRLAVNHAGLKQKG</sequence>
<evidence type="ECO:0000313" key="3">
    <source>
        <dbReference type="EMBL" id="ECL0496943.1"/>
    </source>
</evidence>
<evidence type="ECO:0000313" key="1">
    <source>
        <dbReference type="EMBL" id="ECC0690500.1"/>
    </source>
</evidence>
<evidence type="ECO:0000313" key="2">
    <source>
        <dbReference type="EMBL" id="ECE6036959.1"/>
    </source>
</evidence>
<protein>
    <submittedName>
        <fullName evidence="2">Uncharacterized protein</fullName>
    </submittedName>
</protein>
<dbReference type="EMBL" id="AAHZXX010000033">
    <property type="protein sequence ID" value="ECC0690500.1"/>
    <property type="molecule type" value="Genomic_DNA"/>
</dbReference>
<dbReference type="EMBL" id="AAJERZ010000031">
    <property type="protein sequence ID" value="ECL0496943.1"/>
    <property type="molecule type" value="Genomic_DNA"/>
</dbReference>